<dbReference type="Pfam" id="PF00884">
    <property type="entry name" value="Sulfatase"/>
    <property type="match status" value="1"/>
</dbReference>
<evidence type="ECO:0000313" key="7">
    <source>
        <dbReference type="Proteomes" id="UP001168579"/>
    </source>
</evidence>
<evidence type="ECO:0000313" key="6">
    <source>
        <dbReference type="EMBL" id="MDO1513315.1"/>
    </source>
</evidence>
<dbReference type="PROSITE" id="PS00523">
    <property type="entry name" value="SULFATASE_1"/>
    <property type="match status" value="1"/>
</dbReference>
<dbReference type="SUPFAM" id="SSF53649">
    <property type="entry name" value="Alkaline phosphatase-like"/>
    <property type="match status" value="1"/>
</dbReference>
<dbReference type="InterPro" id="IPR024607">
    <property type="entry name" value="Sulfatase_CS"/>
</dbReference>
<dbReference type="InterPro" id="IPR000917">
    <property type="entry name" value="Sulfatase_N"/>
</dbReference>
<dbReference type="Gene3D" id="3.40.720.10">
    <property type="entry name" value="Alkaline Phosphatase, subunit A"/>
    <property type="match status" value="1"/>
</dbReference>
<proteinExistence type="inferred from homology"/>
<accession>A0ABT8RR53</accession>
<evidence type="ECO:0000256" key="1">
    <source>
        <dbReference type="ARBA" id="ARBA00008779"/>
    </source>
</evidence>
<reference evidence="6" key="1">
    <citation type="journal article" date="2014" name="Int. J. Syst. Evol. Microbiol.">
        <title>Complete genome of a new Firmicutes species belonging to the dominant human colonic microbiota ('Ruminococcus bicirculans') reveals two chromosomes and a selective capacity to utilize plant glucans.</title>
        <authorList>
            <consortium name="NISC Comparative Sequencing Program"/>
            <person name="Wegmann U."/>
            <person name="Louis P."/>
            <person name="Goesmann A."/>
            <person name="Henrissat B."/>
            <person name="Duncan S.H."/>
            <person name="Flint H.J."/>
        </authorList>
    </citation>
    <scope>NUCLEOTIDE SEQUENCE</scope>
    <source>
        <strain evidence="6">CECT 8869</strain>
    </source>
</reference>
<feature type="domain" description="Sulfatase N-terminal" evidence="5">
    <location>
        <begin position="29"/>
        <end position="350"/>
    </location>
</feature>
<keyword evidence="3" id="KW-0378">Hydrolase</keyword>
<protein>
    <submittedName>
        <fullName evidence="6">Sulfatase-like hydrolase/transferase</fullName>
    </submittedName>
</protein>
<organism evidence="6 7">
    <name type="scientific">Maribacter confluentis</name>
    <dbReference type="NCBI Taxonomy" id="1656093"/>
    <lineage>
        <taxon>Bacteria</taxon>
        <taxon>Pseudomonadati</taxon>
        <taxon>Bacteroidota</taxon>
        <taxon>Flavobacteriia</taxon>
        <taxon>Flavobacteriales</taxon>
        <taxon>Flavobacteriaceae</taxon>
        <taxon>Maribacter</taxon>
    </lineage>
</organism>
<reference evidence="6" key="2">
    <citation type="submission" date="2023-06" db="EMBL/GenBank/DDBJ databases">
        <authorList>
            <person name="Lucena T."/>
            <person name="Sun Q."/>
        </authorList>
    </citation>
    <scope>NUCLEOTIDE SEQUENCE</scope>
    <source>
        <strain evidence="6">CECT 8869</strain>
    </source>
</reference>
<evidence type="ECO:0000256" key="3">
    <source>
        <dbReference type="ARBA" id="ARBA00022801"/>
    </source>
</evidence>
<dbReference type="PANTHER" id="PTHR42693">
    <property type="entry name" value="ARYLSULFATASE FAMILY MEMBER"/>
    <property type="match status" value="1"/>
</dbReference>
<dbReference type="EMBL" id="JAUKUC010000001">
    <property type="protein sequence ID" value="MDO1513315.1"/>
    <property type="molecule type" value="Genomic_DNA"/>
</dbReference>
<keyword evidence="2" id="KW-0479">Metal-binding</keyword>
<gene>
    <name evidence="6" type="ORF">Q2T41_11670</name>
</gene>
<evidence type="ECO:0000256" key="4">
    <source>
        <dbReference type="ARBA" id="ARBA00022837"/>
    </source>
</evidence>
<sequence>MCRYILLLTLTLFLSCNDEKKEVVKATTPNILVIIADDAGWNDVGYNGAEIFTPNIDVLAKEGIQLNRFYVNPTCSPSRASFLTGRPASRIGIVAPISNRSEKSLPDSIVTLPQQLKKYQYQTALLGKWHLGLKPSSGPKKYGFDYSYGFLHGQIDQYSHEYKNGDPSWHKNGTFIFEEGHATDLIGAEVINWLTKHRDTTKSFFVQLAYSAPHFPLQETEAWKKPYVHTIKNSSRRDFAAAMSHMDNNIGKVLNKLDDLGLTENTIILFMSDNGAMESWFPSNQYKGRHAANDVLGSNTPLKDWKTSNYEGAIRVPAVLYWKGKLKPGISNNYISAIDMMPTILDLAGIDEIPALVEGRNIWPTLTGKDTLNSSIYVRGHLQESIIVKPWKLIRTRHLTSDTEYELYNIELDPEETNNVVKEQESLFSSLKVSLEDQFQLDDQNVNLDIQ</sequence>
<comment type="similarity">
    <text evidence="1">Belongs to the sulfatase family.</text>
</comment>
<dbReference type="RefSeq" id="WP_304436238.1">
    <property type="nucleotide sequence ID" value="NZ_JAUKUC010000001.1"/>
</dbReference>
<dbReference type="PROSITE" id="PS51257">
    <property type="entry name" value="PROKAR_LIPOPROTEIN"/>
    <property type="match status" value="1"/>
</dbReference>
<keyword evidence="4" id="KW-0106">Calcium</keyword>
<dbReference type="Gene3D" id="3.30.1120.10">
    <property type="match status" value="1"/>
</dbReference>
<comment type="caution">
    <text evidence="6">The sequence shown here is derived from an EMBL/GenBank/DDBJ whole genome shotgun (WGS) entry which is preliminary data.</text>
</comment>
<keyword evidence="7" id="KW-1185">Reference proteome</keyword>
<evidence type="ECO:0000256" key="2">
    <source>
        <dbReference type="ARBA" id="ARBA00022723"/>
    </source>
</evidence>
<dbReference type="PANTHER" id="PTHR42693:SF33">
    <property type="entry name" value="ARYLSULFATASE"/>
    <property type="match status" value="1"/>
</dbReference>
<dbReference type="Proteomes" id="UP001168579">
    <property type="component" value="Unassembled WGS sequence"/>
</dbReference>
<dbReference type="InterPro" id="IPR050738">
    <property type="entry name" value="Sulfatase"/>
</dbReference>
<name>A0ABT8RR53_9FLAO</name>
<evidence type="ECO:0000259" key="5">
    <source>
        <dbReference type="Pfam" id="PF00884"/>
    </source>
</evidence>
<dbReference type="InterPro" id="IPR017850">
    <property type="entry name" value="Alkaline_phosphatase_core_sf"/>
</dbReference>